<protein>
    <submittedName>
        <fullName evidence="1">Uncharacterized protein</fullName>
    </submittedName>
</protein>
<proteinExistence type="predicted"/>
<evidence type="ECO:0000313" key="1">
    <source>
        <dbReference type="EMBL" id="MDQ0492238.1"/>
    </source>
</evidence>
<name>A0ABU0KS19_9BACL</name>
<dbReference type="EMBL" id="JAUSWA010000001">
    <property type="protein sequence ID" value="MDQ0492238.1"/>
    <property type="molecule type" value="Genomic_DNA"/>
</dbReference>
<organism evidence="1 2">
    <name type="scientific">Paenibacillus brasilensis</name>
    <dbReference type="NCBI Taxonomy" id="128574"/>
    <lineage>
        <taxon>Bacteria</taxon>
        <taxon>Bacillati</taxon>
        <taxon>Bacillota</taxon>
        <taxon>Bacilli</taxon>
        <taxon>Bacillales</taxon>
        <taxon>Paenibacillaceae</taxon>
        <taxon>Paenibacillus</taxon>
    </lineage>
</organism>
<comment type="caution">
    <text evidence="1">The sequence shown here is derived from an EMBL/GenBank/DDBJ whole genome shotgun (WGS) entry which is preliminary data.</text>
</comment>
<gene>
    <name evidence="1" type="ORF">QOZ95_000385</name>
</gene>
<sequence>MNHRGLYRRDRPVIAVMFTDSIDPVAFLCKRVGGKADSSAFSRAVELVPIKS</sequence>
<dbReference type="Proteomes" id="UP001242811">
    <property type="component" value="Unassembled WGS sequence"/>
</dbReference>
<keyword evidence="2" id="KW-1185">Reference proteome</keyword>
<reference evidence="1 2" key="1">
    <citation type="submission" date="2023-07" db="EMBL/GenBank/DDBJ databases">
        <title>Genomic Encyclopedia of Type Strains, Phase IV (KMG-IV): sequencing the most valuable type-strain genomes for metagenomic binning, comparative biology and taxonomic classification.</title>
        <authorList>
            <person name="Goeker M."/>
        </authorList>
    </citation>
    <scope>NUCLEOTIDE SEQUENCE [LARGE SCALE GENOMIC DNA]</scope>
    <source>
        <strain evidence="1 2">DSM 14914</strain>
    </source>
</reference>
<evidence type="ECO:0000313" key="2">
    <source>
        <dbReference type="Proteomes" id="UP001242811"/>
    </source>
</evidence>
<accession>A0ABU0KS19</accession>